<evidence type="ECO:0000313" key="4">
    <source>
        <dbReference type="Proteomes" id="UP001161017"/>
    </source>
</evidence>
<comment type="caution">
    <text evidence="3">The sequence shown here is derived from an EMBL/GenBank/DDBJ whole genome shotgun (WGS) entry which is preliminary data.</text>
</comment>
<dbReference type="PANTHER" id="PTHR42850:SF4">
    <property type="entry name" value="ZINC-DEPENDENT ENDOPOLYPHOSPHATASE"/>
    <property type="match status" value="1"/>
</dbReference>
<dbReference type="GO" id="GO:0006798">
    <property type="term" value="P:polyphosphate catabolic process"/>
    <property type="evidence" value="ECO:0007669"/>
    <property type="project" value="TreeGrafter"/>
</dbReference>
<dbReference type="AlphaFoldDB" id="A0AA43QVR6"/>
<dbReference type="EMBL" id="JAPUFD010000018">
    <property type="protein sequence ID" value="MDI1492206.1"/>
    <property type="molecule type" value="Genomic_DNA"/>
</dbReference>
<protein>
    <recommendedName>
        <fullName evidence="2">Calcineurin-like phosphoesterase domain-containing protein</fullName>
    </recommendedName>
</protein>
<name>A0AA43QVR6_9LECA</name>
<dbReference type="InterPro" id="IPR004843">
    <property type="entry name" value="Calcineurin-like_PHP"/>
</dbReference>
<keyword evidence="4" id="KW-1185">Reference proteome</keyword>
<proteinExistence type="predicted"/>
<feature type="region of interest" description="Disordered" evidence="1">
    <location>
        <begin position="1"/>
        <end position="46"/>
    </location>
</feature>
<feature type="domain" description="Calcineurin-like phosphoesterase" evidence="2">
    <location>
        <begin position="259"/>
        <end position="338"/>
    </location>
</feature>
<organism evidence="3 4">
    <name type="scientific">Ramalina farinacea</name>
    <dbReference type="NCBI Taxonomy" id="258253"/>
    <lineage>
        <taxon>Eukaryota</taxon>
        <taxon>Fungi</taxon>
        <taxon>Dikarya</taxon>
        <taxon>Ascomycota</taxon>
        <taxon>Pezizomycotina</taxon>
        <taxon>Lecanoromycetes</taxon>
        <taxon>OSLEUM clade</taxon>
        <taxon>Lecanoromycetidae</taxon>
        <taxon>Lecanorales</taxon>
        <taxon>Lecanorineae</taxon>
        <taxon>Ramalinaceae</taxon>
        <taxon>Ramalina</taxon>
    </lineage>
</organism>
<dbReference type="PANTHER" id="PTHR42850">
    <property type="entry name" value="METALLOPHOSPHOESTERASE"/>
    <property type="match status" value="1"/>
</dbReference>
<accession>A0AA43QVR6</accession>
<evidence type="ECO:0000256" key="1">
    <source>
        <dbReference type="SAM" id="MobiDB-lite"/>
    </source>
</evidence>
<evidence type="ECO:0000259" key="2">
    <source>
        <dbReference type="Pfam" id="PF00149"/>
    </source>
</evidence>
<feature type="region of interest" description="Disordered" evidence="1">
    <location>
        <begin position="338"/>
        <end position="360"/>
    </location>
</feature>
<dbReference type="InterPro" id="IPR050126">
    <property type="entry name" value="Ap4A_hydrolase"/>
</dbReference>
<evidence type="ECO:0000313" key="3">
    <source>
        <dbReference type="EMBL" id="MDI1492206.1"/>
    </source>
</evidence>
<dbReference type="CDD" id="cd00144">
    <property type="entry name" value="MPP_PPP_family"/>
    <property type="match status" value="1"/>
</dbReference>
<dbReference type="GO" id="GO:0016791">
    <property type="term" value="F:phosphatase activity"/>
    <property type="evidence" value="ECO:0007669"/>
    <property type="project" value="TreeGrafter"/>
</dbReference>
<dbReference type="GO" id="GO:0000298">
    <property type="term" value="F:endopolyphosphatase activity"/>
    <property type="evidence" value="ECO:0007669"/>
    <property type="project" value="TreeGrafter"/>
</dbReference>
<reference evidence="3" key="1">
    <citation type="journal article" date="2023" name="Genome Biol. Evol.">
        <title>First Whole Genome Sequence and Flow Cytometry Genome Size Data for the Lichen-Forming Fungus Ramalina farinacea (Ascomycota).</title>
        <authorList>
            <person name="Llewellyn T."/>
            <person name="Mian S."/>
            <person name="Hill R."/>
            <person name="Leitch I.J."/>
            <person name="Gaya E."/>
        </authorList>
    </citation>
    <scope>NUCLEOTIDE SEQUENCE</scope>
    <source>
        <strain evidence="3">LIQ254RAFAR</strain>
    </source>
</reference>
<dbReference type="Gene3D" id="3.60.21.10">
    <property type="match status" value="1"/>
</dbReference>
<sequence>MSHHPPQNPQFRAEGSTYRAREREYASSEEDLSDGEGLSDGDLNVLNTDYALQRDFTFYPSHQQHHPHPNQPPTSGLHQPSHTLHHGPSPSEKEFYSEYSPNSPTIPIRDSSIPNGRANAAYRNAHAYQHSARKRRPLIDYIKNEWQKSAFPSASSSPTSPRRFSPPGWCRICFAPRFQRSIIAFILLFFLIWGNWKTWVGRKFDEERGLRSSSKLRMEKIDGLFGQNLRPDFLSMTQIESLDENLVPGAGGAGIQNRRLLVIGDVHGCQDELSALLNEANFDPKTDHLIFSGDMISKGPSSTSVVDFAMSAEASCVRGNHEDRVLLTARDYMIHDSMRKKKSKPPMPGIPEGVSKPEDVTLEDEPEELTRLDAADRLLAQQLSKPQLEYLAKCPVIIDIGEVPGMGRAQVVHAGLVPGVVLESQDPIAAMQMRTVDLETHVPSSKGQGTPWFKLWNKYQSLLPAKERSTVIYGHDSKRGLQLESYSKGIDTGCFSGGKLSALVIEGNSSSEPRLVSVDCKDYRGLEKETIKKASKKVP</sequence>
<feature type="region of interest" description="Disordered" evidence="1">
    <location>
        <begin position="60"/>
        <end position="115"/>
    </location>
</feature>
<gene>
    <name evidence="3" type="ORF">OHK93_003418</name>
</gene>
<feature type="compositionally biased region" description="Acidic residues" evidence="1">
    <location>
        <begin position="27"/>
        <end position="39"/>
    </location>
</feature>
<dbReference type="Proteomes" id="UP001161017">
    <property type="component" value="Unassembled WGS sequence"/>
</dbReference>
<dbReference type="GO" id="GO:0005737">
    <property type="term" value="C:cytoplasm"/>
    <property type="evidence" value="ECO:0007669"/>
    <property type="project" value="TreeGrafter"/>
</dbReference>
<dbReference type="SUPFAM" id="SSF56300">
    <property type="entry name" value="Metallo-dependent phosphatases"/>
    <property type="match status" value="1"/>
</dbReference>
<dbReference type="InterPro" id="IPR029052">
    <property type="entry name" value="Metallo-depent_PP-like"/>
</dbReference>
<dbReference type="Pfam" id="PF00149">
    <property type="entry name" value="Metallophos"/>
    <property type="match status" value="1"/>
</dbReference>